<protein>
    <submittedName>
        <fullName evidence="2">SnoaL-like domain protein</fullName>
    </submittedName>
</protein>
<accession>A0A518CX26</accession>
<sequence>MTDPTQIVRDLYSAFAAGDVPGVLDALAPDVHWTEMAGGPYGGVYTGPDAVLENVFMRFGTEWEDFTAVPREFVSQGDTVVALGTYSGTYSPTGKSFAAPFAHVWKLADGVIASLEQYTDTFVHREPMG</sequence>
<organism evidence="2 3">
    <name type="scientific">Rohdeia mirabilis</name>
    <dbReference type="NCBI Taxonomy" id="2528008"/>
    <lineage>
        <taxon>Bacteria</taxon>
        <taxon>Pseudomonadati</taxon>
        <taxon>Planctomycetota</taxon>
        <taxon>Planctomycetia</taxon>
        <taxon>Planctomycetia incertae sedis</taxon>
        <taxon>Rohdeia</taxon>
    </lineage>
</organism>
<evidence type="ECO:0000313" key="2">
    <source>
        <dbReference type="EMBL" id="QDU83769.1"/>
    </source>
</evidence>
<dbReference type="EMBL" id="CP036290">
    <property type="protein sequence ID" value="QDU83769.1"/>
    <property type="molecule type" value="Genomic_DNA"/>
</dbReference>
<dbReference type="Pfam" id="PF12680">
    <property type="entry name" value="SnoaL_2"/>
    <property type="match status" value="1"/>
</dbReference>
<dbReference type="SUPFAM" id="SSF54427">
    <property type="entry name" value="NTF2-like"/>
    <property type="match status" value="1"/>
</dbReference>
<evidence type="ECO:0000259" key="1">
    <source>
        <dbReference type="Pfam" id="PF12680"/>
    </source>
</evidence>
<dbReference type="InterPro" id="IPR037401">
    <property type="entry name" value="SnoaL-like"/>
</dbReference>
<dbReference type="Gene3D" id="3.10.450.50">
    <property type="match status" value="1"/>
</dbReference>
<dbReference type="OrthoDB" id="286153at2"/>
<dbReference type="Proteomes" id="UP000319342">
    <property type="component" value="Chromosome"/>
</dbReference>
<dbReference type="RefSeq" id="WP_145184056.1">
    <property type="nucleotide sequence ID" value="NZ_CP036290.1"/>
</dbReference>
<keyword evidence="3" id="KW-1185">Reference proteome</keyword>
<name>A0A518CX26_9BACT</name>
<gene>
    <name evidence="2" type="ORF">Pla163_08700</name>
</gene>
<dbReference type="AlphaFoldDB" id="A0A518CX26"/>
<dbReference type="PANTHER" id="PTHR41252">
    <property type="entry name" value="BLR2505 PROTEIN"/>
    <property type="match status" value="1"/>
</dbReference>
<proteinExistence type="predicted"/>
<dbReference type="PANTHER" id="PTHR41252:SF1">
    <property type="entry name" value="BLR2505 PROTEIN"/>
    <property type="match status" value="1"/>
</dbReference>
<dbReference type="InterPro" id="IPR032710">
    <property type="entry name" value="NTF2-like_dom_sf"/>
</dbReference>
<reference evidence="2 3" key="1">
    <citation type="submission" date="2019-02" db="EMBL/GenBank/DDBJ databases">
        <title>Deep-cultivation of Planctomycetes and their phenomic and genomic characterization uncovers novel biology.</title>
        <authorList>
            <person name="Wiegand S."/>
            <person name="Jogler M."/>
            <person name="Boedeker C."/>
            <person name="Pinto D."/>
            <person name="Vollmers J."/>
            <person name="Rivas-Marin E."/>
            <person name="Kohn T."/>
            <person name="Peeters S.H."/>
            <person name="Heuer A."/>
            <person name="Rast P."/>
            <person name="Oberbeckmann S."/>
            <person name="Bunk B."/>
            <person name="Jeske O."/>
            <person name="Meyerdierks A."/>
            <person name="Storesund J.E."/>
            <person name="Kallscheuer N."/>
            <person name="Luecker S."/>
            <person name="Lage O.M."/>
            <person name="Pohl T."/>
            <person name="Merkel B.J."/>
            <person name="Hornburger P."/>
            <person name="Mueller R.-W."/>
            <person name="Bruemmer F."/>
            <person name="Labrenz M."/>
            <person name="Spormann A.M."/>
            <person name="Op den Camp H."/>
            <person name="Overmann J."/>
            <person name="Amann R."/>
            <person name="Jetten M.S.M."/>
            <person name="Mascher T."/>
            <person name="Medema M.H."/>
            <person name="Devos D.P."/>
            <person name="Kaster A.-K."/>
            <person name="Ovreas L."/>
            <person name="Rohde M."/>
            <person name="Galperin M.Y."/>
            <person name="Jogler C."/>
        </authorList>
    </citation>
    <scope>NUCLEOTIDE SEQUENCE [LARGE SCALE GENOMIC DNA]</scope>
    <source>
        <strain evidence="2 3">Pla163</strain>
    </source>
</reference>
<feature type="domain" description="SnoaL-like" evidence="1">
    <location>
        <begin position="8"/>
        <end position="114"/>
    </location>
</feature>
<evidence type="ECO:0000313" key="3">
    <source>
        <dbReference type="Proteomes" id="UP000319342"/>
    </source>
</evidence>